<accession>A0AC35FC94</accession>
<proteinExistence type="predicted"/>
<sequence>MLLPPYVLENFTRWCESIKDRERETLTTEWTKNVWKLNEYLKGYVENACKMDERISAINLWDEISLAFIGHEAMETFKNITKRVFKCCLQIYIGDNLQDDCASTNTLKPAYKYLCQVKQCVNLLCTNDNIRFLEIVQEALALAMTEVINVYALQRCKNLAERGIFSNVIKDANIICKYMEFFDTRFKEMQGPFKVYAIKAFIEHMITRSYELIVVSYPATKVSLVQLMNAMKSLEWFGREKLVNSLIIEIRKKLLQTSISTKQILNSYANVVESLTFFDHSFVLVHRVCNVIKDYVITRPDTIKTIIKFITIERPGENSSNYCNLIFSENQLASVNDEYVLAIEETSQNSWSEWKPDPHDANPYESRLFRQSADVFSMLVMIYGSKEMFVKEYHEFLAARLVLNGWRRRFKEELSYVDMMKNRFHEGELTQCEVMLKDVEDSETFCKKLENIDVRIISKEYWPQKDDKSFALTESVQELREYVERLYENTRKNNRKLRWFNNYGCFVDLICEFGDVCINVEIPLAHFLVINAFLENETINIEELTKQMEWDKKVVTEVIDWWIQQGCLTSDGTVATLNDDEAAWQRLQKTAEEQKKKYSEKGEFDDESEEESDEGDDDGQNPRIDAMESFWTYSRNMLKISSRPHPGQYVQHVTAERLLSIFNMLSSPGKPPITMEEVHTFMNRKIRANLVFLDNGIYRLTPEYLAALND</sequence>
<name>A0AC35FC94_9BILA</name>
<reference evidence="2" key="1">
    <citation type="submission" date="2022-11" db="UniProtKB">
        <authorList>
            <consortium name="WormBaseParasite"/>
        </authorList>
    </citation>
    <scope>IDENTIFICATION</scope>
</reference>
<dbReference type="WBParaSite" id="PS1159_v2.g16026.t1">
    <property type="protein sequence ID" value="PS1159_v2.g16026.t1"/>
    <property type="gene ID" value="PS1159_v2.g16026"/>
</dbReference>
<evidence type="ECO:0000313" key="1">
    <source>
        <dbReference type="Proteomes" id="UP000887580"/>
    </source>
</evidence>
<evidence type="ECO:0000313" key="2">
    <source>
        <dbReference type="WBParaSite" id="PS1159_v2.g16026.t1"/>
    </source>
</evidence>
<dbReference type="Proteomes" id="UP000887580">
    <property type="component" value="Unplaced"/>
</dbReference>
<organism evidence="1 2">
    <name type="scientific">Panagrolaimus sp. PS1159</name>
    <dbReference type="NCBI Taxonomy" id="55785"/>
    <lineage>
        <taxon>Eukaryota</taxon>
        <taxon>Metazoa</taxon>
        <taxon>Ecdysozoa</taxon>
        <taxon>Nematoda</taxon>
        <taxon>Chromadorea</taxon>
        <taxon>Rhabditida</taxon>
        <taxon>Tylenchina</taxon>
        <taxon>Panagrolaimomorpha</taxon>
        <taxon>Panagrolaimoidea</taxon>
        <taxon>Panagrolaimidae</taxon>
        <taxon>Panagrolaimus</taxon>
    </lineage>
</organism>
<protein>
    <submittedName>
        <fullName evidence="2">Cullin family profile domain-containing protein</fullName>
    </submittedName>
</protein>